<feature type="compositionally biased region" description="Basic and acidic residues" evidence="4">
    <location>
        <begin position="20"/>
        <end position="35"/>
    </location>
</feature>
<dbReference type="EMBL" id="JABZQH010000400">
    <property type="protein sequence ID" value="MBF1353053.1"/>
    <property type="molecule type" value="Genomic_DNA"/>
</dbReference>
<dbReference type="Proteomes" id="UP000722050">
    <property type="component" value="Unassembled WGS sequence"/>
</dbReference>
<dbReference type="Gene3D" id="1.10.10.10">
    <property type="entry name" value="Winged helix-like DNA-binding domain superfamily/Winged helix DNA-binding domain"/>
    <property type="match status" value="1"/>
</dbReference>
<evidence type="ECO:0000256" key="3">
    <source>
        <dbReference type="PROSITE-ProRule" id="PRU00289"/>
    </source>
</evidence>
<dbReference type="InterPro" id="IPR018541">
    <property type="entry name" value="Ftsk_gamma"/>
</dbReference>
<keyword evidence="2 3" id="KW-0067">ATP-binding</keyword>
<protein>
    <submittedName>
        <fullName evidence="6">DNA translocase FtsK</fullName>
    </submittedName>
</protein>
<dbReference type="GO" id="GO:0003677">
    <property type="term" value="F:DNA binding"/>
    <property type="evidence" value="ECO:0007669"/>
    <property type="project" value="InterPro"/>
</dbReference>
<evidence type="ECO:0000313" key="7">
    <source>
        <dbReference type="Proteomes" id="UP000722050"/>
    </source>
</evidence>
<evidence type="ECO:0000256" key="2">
    <source>
        <dbReference type="ARBA" id="ARBA00022840"/>
    </source>
</evidence>
<dbReference type="SUPFAM" id="SSF46785">
    <property type="entry name" value="Winged helix' DNA-binding domain"/>
    <property type="match status" value="1"/>
</dbReference>
<gene>
    <name evidence="6" type="ORF">HXM71_08100</name>
</gene>
<dbReference type="InterPro" id="IPR050206">
    <property type="entry name" value="FtsK/SpoIIIE/SftA"/>
</dbReference>
<dbReference type="GO" id="GO:0016020">
    <property type="term" value="C:membrane"/>
    <property type="evidence" value="ECO:0007669"/>
    <property type="project" value="UniProtKB-SubCell"/>
</dbReference>
<evidence type="ECO:0000256" key="1">
    <source>
        <dbReference type="ARBA" id="ARBA00022741"/>
    </source>
</evidence>
<comment type="caution">
    <text evidence="6">The sequence shown here is derived from an EMBL/GenBank/DDBJ whole genome shotgun (WGS) entry which is preliminary data.</text>
</comment>
<dbReference type="InterPro" id="IPR036390">
    <property type="entry name" value="WH_DNA-bd_sf"/>
</dbReference>
<dbReference type="InterPro" id="IPR036388">
    <property type="entry name" value="WH-like_DNA-bd_sf"/>
</dbReference>
<dbReference type="AlphaFoldDB" id="A0A930EFE5"/>
<dbReference type="Gene3D" id="3.40.50.300">
    <property type="entry name" value="P-loop containing nucleotide triphosphate hydrolases"/>
    <property type="match status" value="1"/>
</dbReference>
<dbReference type="Pfam" id="PF09397">
    <property type="entry name" value="FtsK_gamma"/>
    <property type="match status" value="1"/>
</dbReference>
<name>A0A930EFE5_9FIRM</name>
<dbReference type="PANTHER" id="PTHR22683">
    <property type="entry name" value="SPORULATION PROTEIN RELATED"/>
    <property type="match status" value="1"/>
</dbReference>
<dbReference type="Pfam" id="PF01580">
    <property type="entry name" value="FtsK_SpoIIIE"/>
    <property type="match status" value="1"/>
</dbReference>
<organism evidence="6 7">
    <name type="scientific">Mogibacterium diversum</name>
    <dbReference type="NCBI Taxonomy" id="114527"/>
    <lineage>
        <taxon>Bacteria</taxon>
        <taxon>Bacillati</taxon>
        <taxon>Bacillota</taxon>
        <taxon>Clostridia</taxon>
        <taxon>Peptostreptococcales</taxon>
        <taxon>Anaerovoracaceae</taxon>
        <taxon>Mogibacterium</taxon>
    </lineage>
</organism>
<proteinExistence type="predicted"/>
<evidence type="ECO:0000313" key="6">
    <source>
        <dbReference type="EMBL" id="MBF1353053.1"/>
    </source>
</evidence>
<keyword evidence="1 3" id="KW-0547">Nucleotide-binding</keyword>
<dbReference type="InterPro" id="IPR002543">
    <property type="entry name" value="FtsK_dom"/>
</dbReference>
<feature type="domain" description="FtsK" evidence="5">
    <location>
        <begin position="1"/>
        <end position="120"/>
    </location>
</feature>
<evidence type="ECO:0000259" key="5">
    <source>
        <dbReference type="PROSITE" id="PS50901"/>
    </source>
</evidence>
<comment type="caution">
    <text evidence="3">Lacks conserved residue(s) required for the propagation of feature annotation.</text>
</comment>
<dbReference type="SUPFAM" id="SSF52540">
    <property type="entry name" value="P-loop containing nucleoside triphosphate hydrolases"/>
    <property type="match status" value="1"/>
</dbReference>
<dbReference type="PROSITE" id="PS50901">
    <property type="entry name" value="FTSK"/>
    <property type="match status" value="1"/>
</dbReference>
<sequence>MERRYARLAEERVKKIEDYNEKMKARAEEAKKNGDESEDATQNNKMPYIVIIIDEMADLMMQAGKDLEQLIVRIAQKGRASGIHLVLATQRPEVKVVTGLIKANIPGRIAFKVLNGIDSRMMLESGGAEKLLGNGDMLMLTTEMMGKPRRIQGAFASDDEINKLTNFLREQRQPEYNNEVISQAVQIKGMGPSDGGSFGELGRKYDPSDPVVRKAIEITLSKGKFSTAMLQTYLGKGHGFVSGLAIWLEEIGVIGPANGNKPRDVMIKSLEEFDQLANS</sequence>
<dbReference type="InterPro" id="IPR027417">
    <property type="entry name" value="P-loop_NTPase"/>
</dbReference>
<evidence type="ECO:0000256" key="4">
    <source>
        <dbReference type="SAM" id="MobiDB-lite"/>
    </source>
</evidence>
<dbReference type="GO" id="GO:0005524">
    <property type="term" value="F:ATP binding"/>
    <property type="evidence" value="ECO:0007669"/>
    <property type="project" value="UniProtKB-UniRule"/>
</dbReference>
<feature type="region of interest" description="Disordered" evidence="4">
    <location>
        <begin position="20"/>
        <end position="41"/>
    </location>
</feature>
<dbReference type="PANTHER" id="PTHR22683:SF41">
    <property type="entry name" value="DNA TRANSLOCASE FTSK"/>
    <property type="match status" value="1"/>
</dbReference>
<accession>A0A930EFE5</accession>
<reference evidence="6" key="1">
    <citation type="submission" date="2020-04" db="EMBL/GenBank/DDBJ databases">
        <title>Deep metagenomics examines the oral microbiome during advanced dental caries in children, revealing novel taxa and co-occurrences with host molecules.</title>
        <authorList>
            <person name="Baker J.L."/>
            <person name="Morton J.T."/>
            <person name="Dinis M."/>
            <person name="Alvarez R."/>
            <person name="Tran N.C."/>
            <person name="Knight R."/>
            <person name="Edlund A."/>
        </authorList>
    </citation>
    <scope>NUCLEOTIDE SEQUENCE</scope>
    <source>
        <strain evidence="6">JCVI_24_bin.8</strain>
    </source>
</reference>
<dbReference type="SMART" id="SM00843">
    <property type="entry name" value="Ftsk_gamma"/>
    <property type="match status" value="1"/>
</dbReference>